<sequence>MSGADVASASWSPVARVSPAIPARLAPVCAAHVGQVEAVQELTSGNVSHVFRVSGTRGTVVLKARTDRFARIPHLETDPALIGLERRAIALLGSAVADVFPRILHYDPAVHAMVLTDIFPDRRTYEDHLLERPATVSEMRLLGDALRRVHRATRVMTAPLRADGDTEFRNLTFALCLEQHGHPVLGDLAARLRATADRQLILGDPAPKNMSLTGGRVAICDLDNVHLGSPLYDLGYLTGHVVLHHVQHTGRTGHLVRSLLDAYQGSDHWSETEEETVSAVAGATILYRLWDKNVPYRLTLTTCERSAVAEAVWDVLSSPSLGLAELIGRTETSLRR</sequence>
<reference evidence="1" key="1">
    <citation type="submission" date="2023-10" db="EMBL/GenBank/DDBJ databases">
        <title>Whole genome sequencing of actinobacterial strain Amycolatopsis sp. (BCA-696) identifies the underlying plant growth-promoting genes.</title>
        <authorList>
            <person name="Gandham P."/>
            <person name="Vadla N."/>
            <person name="Saji A."/>
            <person name="Srinivas V."/>
            <person name="Ruperao P."/>
            <person name="Selvanayagam S."/>
            <person name="Saxena R.K."/>
            <person name="Rathore A."/>
            <person name="Gopalakrishnan S."/>
            <person name="Thakur V."/>
        </authorList>
    </citation>
    <scope>NUCLEOTIDE SEQUENCE</scope>
    <source>
        <strain evidence="1">BCA-696</strain>
    </source>
</reference>
<protein>
    <submittedName>
        <fullName evidence="1">Phosphotransferase</fullName>
    </submittedName>
</protein>
<keyword evidence="2" id="KW-1185">Reference proteome</keyword>
<name>A0ACD5BP95_9PSEU</name>
<proteinExistence type="predicted"/>
<gene>
    <name evidence="1" type="ORF">LCL61_28795</name>
</gene>
<accession>A0ACD5BP95</accession>
<organism evidence="1 2">
    <name type="scientific">Amycolatopsis coloradensis</name>
    <dbReference type="NCBI Taxonomy" id="76021"/>
    <lineage>
        <taxon>Bacteria</taxon>
        <taxon>Bacillati</taxon>
        <taxon>Actinomycetota</taxon>
        <taxon>Actinomycetes</taxon>
        <taxon>Pseudonocardiales</taxon>
        <taxon>Pseudonocardiaceae</taxon>
        <taxon>Amycolatopsis</taxon>
    </lineage>
</organism>
<evidence type="ECO:0000313" key="1">
    <source>
        <dbReference type="EMBL" id="WYW19550.1"/>
    </source>
</evidence>
<dbReference type="Proteomes" id="UP001456344">
    <property type="component" value="Chromosome"/>
</dbReference>
<dbReference type="EMBL" id="CP150484">
    <property type="protein sequence ID" value="WYW19550.1"/>
    <property type="molecule type" value="Genomic_DNA"/>
</dbReference>
<evidence type="ECO:0000313" key="2">
    <source>
        <dbReference type="Proteomes" id="UP001456344"/>
    </source>
</evidence>